<comment type="caution">
    <text evidence="1">The sequence shown here is derived from an EMBL/GenBank/DDBJ whole genome shotgun (WGS) entry which is preliminary data.</text>
</comment>
<accession>A0A644Y758</accession>
<organism evidence="1">
    <name type="scientific">bioreactor metagenome</name>
    <dbReference type="NCBI Taxonomy" id="1076179"/>
    <lineage>
        <taxon>unclassified sequences</taxon>
        <taxon>metagenomes</taxon>
        <taxon>ecological metagenomes</taxon>
    </lineage>
</organism>
<dbReference type="PROSITE" id="PS51257">
    <property type="entry name" value="PROKAR_LIPOPROTEIN"/>
    <property type="match status" value="1"/>
</dbReference>
<dbReference type="AlphaFoldDB" id="A0A644Y758"/>
<evidence type="ECO:0008006" key="2">
    <source>
        <dbReference type="Google" id="ProtNLM"/>
    </source>
</evidence>
<reference evidence="1" key="1">
    <citation type="submission" date="2019-08" db="EMBL/GenBank/DDBJ databases">
        <authorList>
            <person name="Kucharzyk K."/>
            <person name="Murdoch R.W."/>
            <person name="Higgins S."/>
            <person name="Loffler F."/>
        </authorList>
    </citation>
    <scope>NUCLEOTIDE SEQUENCE</scope>
</reference>
<name>A0A644Y758_9ZZZZ</name>
<evidence type="ECO:0000313" key="1">
    <source>
        <dbReference type="EMBL" id="MPM23771.1"/>
    </source>
</evidence>
<sequence length="184" mass="20905">MDMKRIFLLPLFALLFSCGGTTSKYEKLIADVVQTERGVKIDLNFKADKLEEISQISVADSIKIITDSFNAERNRQTASLEKTLSVFTKSIEKAKTASRLSRTMINSYQSSIDKTNEQIDALEKSVPGELTKYENRDTSEILAIVVRCTYTIDDPLTNKRATETFDFYLSPDGTKFYSKKRVKE</sequence>
<proteinExistence type="predicted"/>
<protein>
    <recommendedName>
        <fullName evidence="2">Lipoprotein</fullName>
    </recommendedName>
</protein>
<gene>
    <name evidence="1" type="ORF">SDC9_70245</name>
</gene>
<dbReference type="EMBL" id="VSSQ01004108">
    <property type="protein sequence ID" value="MPM23771.1"/>
    <property type="molecule type" value="Genomic_DNA"/>
</dbReference>